<accession>A0AAD7C2C9</accession>
<evidence type="ECO:0000259" key="2">
    <source>
        <dbReference type="Pfam" id="PF03959"/>
    </source>
</evidence>
<dbReference type="InterPro" id="IPR005645">
    <property type="entry name" value="FSH-like_dom"/>
</dbReference>
<dbReference type="EMBL" id="JARKIF010000006">
    <property type="protein sequence ID" value="KAJ7637099.1"/>
    <property type="molecule type" value="Genomic_DNA"/>
</dbReference>
<gene>
    <name evidence="3" type="ORF">FB45DRAFT_908247</name>
</gene>
<dbReference type="Proteomes" id="UP001221142">
    <property type="component" value="Unassembled WGS sequence"/>
</dbReference>
<feature type="domain" description="Serine hydrolase" evidence="2">
    <location>
        <begin position="3"/>
        <end position="188"/>
    </location>
</feature>
<comment type="caution">
    <text evidence="3">The sequence shown here is derived from an EMBL/GenBank/DDBJ whole genome shotgun (WGS) entry which is preliminary data.</text>
</comment>
<dbReference type="GO" id="GO:0016787">
    <property type="term" value="F:hydrolase activity"/>
    <property type="evidence" value="ECO:0007669"/>
    <property type="project" value="UniProtKB-KW"/>
</dbReference>
<reference evidence="3" key="1">
    <citation type="submission" date="2023-03" db="EMBL/GenBank/DDBJ databases">
        <title>Massive genome expansion in bonnet fungi (Mycena s.s.) driven by repeated elements and novel gene families across ecological guilds.</title>
        <authorList>
            <consortium name="Lawrence Berkeley National Laboratory"/>
            <person name="Harder C.B."/>
            <person name="Miyauchi S."/>
            <person name="Viragh M."/>
            <person name="Kuo A."/>
            <person name="Thoen E."/>
            <person name="Andreopoulos B."/>
            <person name="Lu D."/>
            <person name="Skrede I."/>
            <person name="Drula E."/>
            <person name="Henrissat B."/>
            <person name="Morin E."/>
            <person name="Kohler A."/>
            <person name="Barry K."/>
            <person name="LaButti K."/>
            <person name="Morin E."/>
            <person name="Salamov A."/>
            <person name="Lipzen A."/>
            <person name="Mereny Z."/>
            <person name="Hegedus B."/>
            <person name="Baldrian P."/>
            <person name="Stursova M."/>
            <person name="Weitz H."/>
            <person name="Taylor A."/>
            <person name="Grigoriev I.V."/>
            <person name="Nagy L.G."/>
            <person name="Martin F."/>
            <person name="Kauserud H."/>
        </authorList>
    </citation>
    <scope>NUCLEOTIDE SEQUENCE</scope>
    <source>
        <strain evidence="3">9284</strain>
    </source>
</reference>
<dbReference type="PANTHER" id="PTHR48070">
    <property type="entry name" value="ESTERASE OVCA2"/>
    <property type="match status" value="1"/>
</dbReference>
<evidence type="ECO:0000313" key="3">
    <source>
        <dbReference type="EMBL" id="KAJ7637099.1"/>
    </source>
</evidence>
<dbReference type="InterPro" id="IPR050593">
    <property type="entry name" value="LovG"/>
</dbReference>
<dbReference type="PANTHER" id="PTHR48070:SF6">
    <property type="entry name" value="ESTERASE OVCA2"/>
    <property type="match status" value="1"/>
</dbReference>
<sequence>MLNILVVHGYVQSAATVAHNTRKLREALEGVAILHYVDGPKGHLFSSSRPWWHLGEHLEFDSSRNDGRWETVVKWWSDELSARKYDGIIGLSQGSAMSALLVSMIAHPERVPHFQPALEQDFKFGIFCSGFVSHKSPHAEIYERLDLPTLHTVDDNDMVVGADRTLELQTMFTNSVLHRHHEGHSIPVGGNFPAVFREFILAATRQ</sequence>
<dbReference type="InterPro" id="IPR029058">
    <property type="entry name" value="AB_hydrolase_fold"/>
</dbReference>
<dbReference type="GO" id="GO:0005634">
    <property type="term" value="C:nucleus"/>
    <property type="evidence" value="ECO:0007669"/>
    <property type="project" value="TreeGrafter"/>
</dbReference>
<name>A0AAD7C2C9_9AGAR</name>
<dbReference type="GO" id="GO:0005737">
    <property type="term" value="C:cytoplasm"/>
    <property type="evidence" value="ECO:0007669"/>
    <property type="project" value="TreeGrafter"/>
</dbReference>
<dbReference type="SUPFAM" id="SSF53474">
    <property type="entry name" value="alpha/beta-Hydrolases"/>
    <property type="match status" value="1"/>
</dbReference>
<dbReference type="Pfam" id="PF03959">
    <property type="entry name" value="FSH1"/>
    <property type="match status" value="1"/>
</dbReference>
<protein>
    <submittedName>
        <fullName evidence="3">Serine hydrolase FSH</fullName>
    </submittedName>
</protein>
<evidence type="ECO:0000313" key="4">
    <source>
        <dbReference type="Proteomes" id="UP001221142"/>
    </source>
</evidence>
<organism evidence="3 4">
    <name type="scientific">Roridomyces roridus</name>
    <dbReference type="NCBI Taxonomy" id="1738132"/>
    <lineage>
        <taxon>Eukaryota</taxon>
        <taxon>Fungi</taxon>
        <taxon>Dikarya</taxon>
        <taxon>Basidiomycota</taxon>
        <taxon>Agaricomycotina</taxon>
        <taxon>Agaricomycetes</taxon>
        <taxon>Agaricomycetidae</taxon>
        <taxon>Agaricales</taxon>
        <taxon>Marasmiineae</taxon>
        <taxon>Mycenaceae</taxon>
        <taxon>Roridomyces</taxon>
    </lineage>
</organism>
<dbReference type="Gene3D" id="3.40.50.1820">
    <property type="entry name" value="alpha/beta hydrolase"/>
    <property type="match status" value="1"/>
</dbReference>
<proteinExistence type="predicted"/>
<evidence type="ECO:0000256" key="1">
    <source>
        <dbReference type="ARBA" id="ARBA00022801"/>
    </source>
</evidence>
<dbReference type="AlphaFoldDB" id="A0AAD7C2C9"/>
<keyword evidence="1 3" id="KW-0378">Hydrolase</keyword>
<keyword evidence="4" id="KW-1185">Reference proteome</keyword>